<evidence type="ECO:0000313" key="4">
    <source>
        <dbReference type="Proteomes" id="UP000242457"/>
    </source>
</evidence>
<name>A0A2A3E717_APICC</name>
<dbReference type="EMBL" id="KZ288347">
    <property type="protein sequence ID" value="PBC27508.1"/>
    <property type="molecule type" value="Genomic_DNA"/>
</dbReference>
<feature type="region of interest" description="Disordered" evidence="1">
    <location>
        <begin position="125"/>
        <end position="145"/>
    </location>
</feature>
<dbReference type="STRING" id="94128.A0A2A3E717"/>
<feature type="chain" id="PRO_5013376778" evidence="2">
    <location>
        <begin position="26"/>
        <end position="202"/>
    </location>
</feature>
<accession>A0A2A3E717</accession>
<keyword evidence="4" id="KW-1185">Reference proteome</keyword>
<dbReference type="AlphaFoldDB" id="A0A2A3E717"/>
<dbReference type="Proteomes" id="UP000242457">
    <property type="component" value="Unassembled WGS sequence"/>
</dbReference>
<keyword evidence="2" id="KW-0732">Signal</keyword>
<evidence type="ECO:0000313" key="3">
    <source>
        <dbReference type="EMBL" id="PBC27508.1"/>
    </source>
</evidence>
<feature type="signal peptide" evidence="2">
    <location>
        <begin position="1"/>
        <end position="25"/>
    </location>
</feature>
<sequence>MMRDTRAICYDLVFLLSLSISYVHSFPLQVLPAIQGYIPVYIRYGNQPLEEINPKLAEAFHEGSSIHYAYSPMNNLNKKLDLDLPKDENDEKLIEEDLERKSAANVIREVQETWKVDQLIEEGKNVQEKHKSDVKGDGMKSPNNIQDSNFHLAESSMDKFRYKNDQVFTSNVNVDQMIAQESVQSDIYEADQRRAKDNASDS</sequence>
<gene>
    <name evidence="3" type="ORF">APICC_02161</name>
</gene>
<reference evidence="3 4" key="1">
    <citation type="submission" date="2014-07" db="EMBL/GenBank/DDBJ databases">
        <title>Genomic and transcriptomic analysis on Apis cerana provide comprehensive insights into honey bee biology.</title>
        <authorList>
            <person name="Diao Q."/>
            <person name="Sun L."/>
            <person name="Zheng H."/>
            <person name="Zheng H."/>
            <person name="Xu S."/>
            <person name="Wang S."/>
            <person name="Zeng Z."/>
            <person name="Hu F."/>
            <person name="Su S."/>
            <person name="Wu J."/>
        </authorList>
    </citation>
    <scope>NUCLEOTIDE SEQUENCE [LARGE SCALE GENOMIC DNA]</scope>
    <source>
        <tissue evidence="3">Pupae without intestine</tissue>
    </source>
</reference>
<evidence type="ECO:0000256" key="1">
    <source>
        <dbReference type="SAM" id="MobiDB-lite"/>
    </source>
</evidence>
<feature type="compositionally biased region" description="Basic and acidic residues" evidence="1">
    <location>
        <begin position="125"/>
        <end position="138"/>
    </location>
</feature>
<evidence type="ECO:0000256" key="2">
    <source>
        <dbReference type="SAM" id="SignalP"/>
    </source>
</evidence>
<organism evidence="3 4">
    <name type="scientific">Apis cerana cerana</name>
    <name type="common">Oriental honeybee</name>
    <dbReference type="NCBI Taxonomy" id="94128"/>
    <lineage>
        <taxon>Eukaryota</taxon>
        <taxon>Metazoa</taxon>
        <taxon>Ecdysozoa</taxon>
        <taxon>Arthropoda</taxon>
        <taxon>Hexapoda</taxon>
        <taxon>Insecta</taxon>
        <taxon>Pterygota</taxon>
        <taxon>Neoptera</taxon>
        <taxon>Endopterygota</taxon>
        <taxon>Hymenoptera</taxon>
        <taxon>Apocrita</taxon>
        <taxon>Aculeata</taxon>
        <taxon>Apoidea</taxon>
        <taxon>Anthophila</taxon>
        <taxon>Apidae</taxon>
        <taxon>Apis</taxon>
    </lineage>
</organism>
<feature type="region of interest" description="Disordered" evidence="1">
    <location>
        <begin position="181"/>
        <end position="202"/>
    </location>
</feature>
<proteinExistence type="predicted"/>
<feature type="compositionally biased region" description="Basic and acidic residues" evidence="1">
    <location>
        <begin position="190"/>
        <end position="202"/>
    </location>
</feature>
<dbReference type="OrthoDB" id="6620644at2759"/>
<protein>
    <submittedName>
        <fullName evidence="3">Uncharacterized protein</fullName>
    </submittedName>
</protein>